<accession>X0X4S7</accession>
<feature type="non-terminal residue" evidence="1">
    <location>
        <position position="255"/>
    </location>
</feature>
<dbReference type="AlphaFoldDB" id="X0X4S7"/>
<organism evidence="1">
    <name type="scientific">marine sediment metagenome</name>
    <dbReference type="NCBI Taxonomy" id="412755"/>
    <lineage>
        <taxon>unclassified sequences</taxon>
        <taxon>metagenomes</taxon>
        <taxon>ecological metagenomes</taxon>
    </lineage>
</organism>
<dbReference type="EMBL" id="BARS01038207">
    <property type="protein sequence ID" value="GAG19976.1"/>
    <property type="molecule type" value="Genomic_DNA"/>
</dbReference>
<comment type="caution">
    <text evidence="1">The sequence shown here is derived from an EMBL/GenBank/DDBJ whole genome shotgun (WGS) entry which is preliminary data.</text>
</comment>
<gene>
    <name evidence="1" type="ORF">S01H1_58485</name>
</gene>
<proteinExistence type="predicted"/>
<name>X0X4S7_9ZZZZ</name>
<feature type="non-terminal residue" evidence="1">
    <location>
        <position position="1"/>
    </location>
</feature>
<protein>
    <submittedName>
        <fullName evidence="1">Uncharacterized protein</fullName>
    </submittedName>
</protein>
<sequence>PRGFVKDENGKIQMKTVTPSEVFKGLGGFSVTADVDIQGEATKIGEKLGKSITSDVDGYQITSEQSWESKIEGTREIVRGMLGSPSSLTPLAKRLWADEMGEKSRKLSEADMVKLEEKMLEKIKPLYDIEVKKTINYGARESARGRAQKKTEGNVSPEYVTDTKLGGAKIVQVNGVDANVISFGDGKGIETIGTEATKESIQNIYVDKNGNIFADKLVESKEIGEPILNDDGSTNLVATAMNKAKGWTTKKEPKT</sequence>
<reference evidence="1" key="1">
    <citation type="journal article" date="2014" name="Front. Microbiol.">
        <title>High frequency of phylogenetically diverse reductive dehalogenase-homologous genes in deep subseafloor sedimentary metagenomes.</title>
        <authorList>
            <person name="Kawai M."/>
            <person name="Futagami T."/>
            <person name="Toyoda A."/>
            <person name="Takaki Y."/>
            <person name="Nishi S."/>
            <person name="Hori S."/>
            <person name="Arai W."/>
            <person name="Tsubouchi T."/>
            <person name="Morono Y."/>
            <person name="Uchiyama I."/>
            <person name="Ito T."/>
            <person name="Fujiyama A."/>
            <person name="Inagaki F."/>
            <person name="Takami H."/>
        </authorList>
    </citation>
    <scope>NUCLEOTIDE SEQUENCE</scope>
    <source>
        <strain evidence="1">Expedition CK06-06</strain>
    </source>
</reference>
<evidence type="ECO:0000313" key="1">
    <source>
        <dbReference type="EMBL" id="GAG19976.1"/>
    </source>
</evidence>